<evidence type="ECO:0000313" key="2">
    <source>
        <dbReference type="EMBL" id="CCA27718.1"/>
    </source>
</evidence>
<reference evidence="2" key="1">
    <citation type="journal article" date="2011" name="PLoS Biol.">
        <title>Gene gain and loss during evolution of obligate parasitism in the white rust pathogen of Arabidopsis thaliana.</title>
        <authorList>
            <person name="Kemen E."/>
            <person name="Gardiner A."/>
            <person name="Schultz-Larsen T."/>
            <person name="Kemen A.C."/>
            <person name="Balmuth A.L."/>
            <person name="Robert-Seilaniantz A."/>
            <person name="Bailey K."/>
            <person name="Holub E."/>
            <person name="Studholme D.J."/>
            <person name="Maclean D."/>
            <person name="Jones J.D."/>
        </authorList>
    </citation>
    <scope>NUCLEOTIDE SEQUENCE</scope>
</reference>
<organism evidence="2">
    <name type="scientific">Albugo laibachii Nc14</name>
    <dbReference type="NCBI Taxonomy" id="890382"/>
    <lineage>
        <taxon>Eukaryota</taxon>
        <taxon>Sar</taxon>
        <taxon>Stramenopiles</taxon>
        <taxon>Oomycota</taxon>
        <taxon>Peronosporomycetes</taxon>
        <taxon>Albuginales</taxon>
        <taxon>Albuginaceae</taxon>
        <taxon>Albugo</taxon>
    </lineage>
</organism>
<accession>F0X1M3</accession>
<dbReference type="EMBL" id="FR824649">
    <property type="protein sequence ID" value="CCA27718.1"/>
    <property type="molecule type" value="Genomic_DNA"/>
</dbReference>
<dbReference type="HOGENOM" id="CLU_1581369_0_0_1"/>
<reference evidence="2" key="2">
    <citation type="submission" date="2011-02" db="EMBL/GenBank/DDBJ databases">
        <authorList>
            <person name="MacLean D."/>
        </authorList>
    </citation>
    <scope>NUCLEOTIDE SEQUENCE</scope>
</reference>
<name>F0X1M3_9STRA</name>
<evidence type="ECO:0000256" key="1">
    <source>
        <dbReference type="SAM" id="MobiDB-lite"/>
    </source>
</evidence>
<feature type="compositionally biased region" description="Basic and acidic residues" evidence="1">
    <location>
        <begin position="144"/>
        <end position="157"/>
    </location>
</feature>
<gene>
    <name evidence="2" type="primary">AlNc14C651G12334</name>
    <name evidence="2" type="ORF">ALNC14_138620</name>
</gene>
<protein>
    <submittedName>
        <fullName evidence="2">AlNc14C651G12334 protein</fullName>
    </submittedName>
</protein>
<sequence length="169" mass="19835">MPDIMCKYDVEAKIKHAFDLNLEAFEEDRSLSGSGSSTSEFTCTGMLRALEWDVNSGERNNCLFRLSCSQTKNRSYFPEKKYVWMITYQTSLPSCKFCSMITPVQDRALPYSHYLRQISSVEVYEHIYGEGKKAEVHEDHDKRYNLSKRKQEDDHRQFNTKKARLADDY</sequence>
<dbReference type="AlphaFoldDB" id="F0X1M3"/>
<proteinExistence type="predicted"/>
<feature type="region of interest" description="Disordered" evidence="1">
    <location>
        <begin position="144"/>
        <end position="169"/>
    </location>
</feature>